<protein>
    <submittedName>
        <fullName evidence="1">Uncharacterized protein</fullName>
    </submittedName>
</protein>
<organism evidence="1 2">
    <name type="scientific">Elysia crispata</name>
    <name type="common">lettuce slug</name>
    <dbReference type="NCBI Taxonomy" id="231223"/>
    <lineage>
        <taxon>Eukaryota</taxon>
        <taxon>Metazoa</taxon>
        <taxon>Spiralia</taxon>
        <taxon>Lophotrochozoa</taxon>
        <taxon>Mollusca</taxon>
        <taxon>Gastropoda</taxon>
        <taxon>Heterobranchia</taxon>
        <taxon>Euthyneura</taxon>
        <taxon>Panpulmonata</taxon>
        <taxon>Sacoglossa</taxon>
        <taxon>Placobranchoidea</taxon>
        <taxon>Plakobranchidae</taxon>
        <taxon>Elysia</taxon>
    </lineage>
</organism>
<dbReference type="CDD" id="cd09272">
    <property type="entry name" value="RNase_HI_RT_Ty1"/>
    <property type="match status" value="1"/>
</dbReference>
<dbReference type="Proteomes" id="UP001283361">
    <property type="component" value="Unassembled WGS sequence"/>
</dbReference>
<dbReference type="AlphaFoldDB" id="A0AAE1E082"/>
<sequence length="131" mass="14480">MAIVDVDATMDTETVPVQPGNGLAEVGEDRPHFHLLPKIKTRALMKDMTGVSLENFTLYCDNQGAMALSKNPAQHQRSKHIDIKFHFVRDEIQSGSLEVNHVPSAQNVADISTKPVSRVKGEKFRALLMGN</sequence>
<proteinExistence type="predicted"/>
<gene>
    <name evidence="1" type="ORF">RRG08_052308</name>
</gene>
<evidence type="ECO:0000313" key="1">
    <source>
        <dbReference type="EMBL" id="KAK3788068.1"/>
    </source>
</evidence>
<keyword evidence="2" id="KW-1185">Reference proteome</keyword>
<comment type="caution">
    <text evidence="1">The sequence shown here is derived from an EMBL/GenBank/DDBJ whole genome shotgun (WGS) entry which is preliminary data.</text>
</comment>
<accession>A0AAE1E082</accession>
<evidence type="ECO:0000313" key="2">
    <source>
        <dbReference type="Proteomes" id="UP001283361"/>
    </source>
</evidence>
<name>A0AAE1E082_9GAST</name>
<dbReference type="EMBL" id="JAWDGP010001801">
    <property type="protein sequence ID" value="KAK3788068.1"/>
    <property type="molecule type" value="Genomic_DNA"/>
</dbReference>
<reference evidence="1" key="1">
    <citation type="journal article" date="2023" name="G3 (Bethesda)">
        <title>A reference genome for the long-term kleptoplast-retaining sea slug Elysia crispata morphotype clarki.</title>
        <authorList>
            <person name="Eastman K.E."/>
            <person name="Pendleton A.L."/>
            <person name="Shaikh M.A."/>
            <person name="Suttiyut T."/>
            <person name="Ogas R."/>
            <person name="Tomko P."/>
            <person name="Gavelis G."/>
            <person name="Widhalm J.R."/>
            <person name="Wisecaver J.H."/>
        </authorList>
    </citation>
    <scope>NUCLEOTIDE SEQUENCE</scope>
    <source>
        <strain evidence="1">ECLA1</strain>
    </source>
</reference>